<gene>
    <name evidence="2" type="ORF">F511_29258</name>
</gene>
<reference evidence="2 3" key="1">
    <citation type="journal article" date="2015" name="Proc. Natl. Acad. Sci. U.S.A.">
        <title>The resurrection genome of Boea hygrometrica: A blueprint for survival of dehydration.</title>
        <authorList>
            <person name="Xiao L."/>
            <person name="Yang G."/>
            <person name="Zhang L."/>
            <person name="Yang X."/>
            <person name="Zhao S."/>
            <person name="Ji Z."/>
            <person name="Zhou Q."/>
            <person name="Hu M."/>
            <person name="Wang Y."/>
            <person name="Chen M."/>
            <person name="Xu Y."/>
            <person name="Jin H."/>
            <person name="Xiao X."/>
            <person name="Hu G."/>
            <person name="Bao F."/>
            <person name="Hu Y."/>
            <person name="Wan P."/>
            <person name="Li L."/>
            <person name="Deng X."/>
            <person name="Kuang T."/>
            <person name="Xiang C."/>
            <person name="Zhu J.K."/>
            <person name="Oliver M.J."/>
            <person name="He Y."/>
        </authorList>
    </citation>
    <scope>NUCLEOTIDE SEQUENCE [LARGE SCALE GENOMIC DNA]</scope>
    <source>
        <strain evidence="3">cv. XS01</strain>
    </source>
</reference>
<organism evidence="2 3">
    <name type="scientific">Dorcoceras hygrometricum</name>
    <dbReference type="NCBI Taxonomy" id="472368"/>
    <lineage>
        <taxon>Eukaryota</taxon>
        <taxon>Viridiplantae</taxon>
        <taxon>Streptophyta</taxon>
        <taxon>Embryophyta</taxon>
        <taxon>Tracheophyta</taxon>
        <taxon>Spermatophyta</taxon>
        <taxon>Magnoliopsida</taxon>
        <taxon>eudicotyledons</taxon>
        <taxon>Gunneridae</taxon>
        <taxon>Pentapetalae</taxon>
        <taxon>asterids</taxon>
        <taxon>lamiids</taxon>
        <taxon>Lamiales</taxon>
        <taxon>Gesneriaceae</taxon>
        <taxon>Didymocarpoideae</taxon>
        <taxon>Trichosporeae</taxon>
        <taxon>Loxocarpinae</taxon>
        <taxon>Dorcoceras</taxon>
    </lineage>
</organism>
<sequence>MGMQTQQDKAGNKYEVNPQYEELSKQIPPVSNHAAGHFPKAHASRRTHAETFLKSFEVQQLRVSTSSEIQLLKWVENERAKQGEFSATNISKNKGWMRWKSREESFGRNYQTAAFPLIQTTPLQRSRTSAPADQQQPTQRKYYQQQVLRHAYVIISADSNSHLLNQ</sequence>
<protein>
    <submittedName>
        <fullName evidence="2">Uncharacterized protein</fullName>
    </submittedName>
</protein>
<feature type="compositionally biased region" description="Polar residues" evidence="1">
    <location>
        <begin position="120"/>
        <end position="133"/>
    </location>
</feature>
<proteinExistence type="predicted"/>
<dbReference type="AlphaFoldDB" id="A0A2Z7AVR1"/>
<name>A0A2Z7AVR1_9LAMI</name>
<keyword evidence="3" id="KW-1185">Reference proteome</keyword>
<evidence type="ECO:0000256" key="1">
    <source>
        <dbReference type="SAM" id="MobiDB-lite"/>
    </source>
</evidence>
<accession>A0A2Z7AVR1</accession>
<dbReference type="Proteomes" id="UP000250235">
    <property type="component" value="Unassembled WGS sequence"/>
</dbReference>
<evidence type="ECO:0000313" key="3">
    <source>
        <dbReference type="Proteomes" id="UP000250235"/>
    </source>
</evidence>
<feature type="region of interest" description="Disordered" evidence="1">
    <location>
        <begin position="120"/>
        <end position="141"/>
    </location>
</feature>
<evidence type="ECO:0000313" key="2">
    <source>
        <dbReference type="EMBL" id="KZV25935.1"/>
    </source>
</evidence>
<dbReference type="EMBL" id="KV011798">
    <property type="protein sequence ID" value="KZV25935.1"/>
    <property type="molecule type" value="Genomic_DNA"/>
</dbReference>